<name>A0A1A6GZ82_NEOLE</name>
<organism evidence="1 2">
    <name type="scientific">Neotoma lepida</name>
    <name type="common">Desert woodrat</name>
    <dbReference type="NCBI Taxonomy" id="56216"/>
    <lineage>
        <taxon>Eukaryota</taxon>
        <taxon>Metazoa</taxon>
        <taxon>Chordata</taxon>
        <taxon>Craniata</taxon>
        <taxon>Vertebrata</taxon>
        <taxon>Euteleostomi</taxon>
        <taxon>Mammalia</taxon>
        <taxon>Eutheria</taxon>
        <taxon>Euarchontoglires</taxon>
        <taxon>Glires</taxon>
        <taxon>Rodentia</taxon>
        <taxon>Myomorpha</taxon>
        <taxon>Muroidea</taxon>
        <taxon>Cricetidae</taxon>
        <taxon>Neotominae</taxon>
        <taxon>Neotoma</taxon>
    </lineage>
</organism>
<proteinExistence type="predicted"/>
<dbReference type="EMBL" id="LZPO01057484">
    <property type="protein sequence ID" value="OBS71456.1"/>
    <property type="molecule type" value="Genomic_DNA"/>
</dbReference>
<protein>
    <submittedName>
        <fullName evidence="1">Uncharacterized protein</fullName>
    </submittedName>
</protein>
<gene>
    <name evidence="1" type="ORF">A6R68_00033</name>
</gene>
<comment type="caution">
    <text evidence="1">The sequence shown here is derived from an EMBL/GenBank/DDBJ whole genome shotgun (WGS) entry which is preliminary data.</text>
</comment>
<accession>A0A1A6GZ82</accession>
<dbReference type="AlphaFoldDB" id="A0A1A6GZ82"/>
<keyword evidence="2" id="KW-1185">Reference proteome</keyword>
<evidence type="ECO:0000313" key="2">
    <source>
        <dbReference type="Proteomes" id="UP000092124"/>
    </source>
</evidence>
<evidence type="ECO:0000313" key="1">
    <source>
        <dbReference type="EMBL" id="OBS71456.1"/>
    </source>
</evidence>
<reference evidence="1 2" key="1">
    <citation type="submission" date="2016-06" db="EMBL/GenBank/DDBJ databases">
        <title>The Draft Genome Sequence and Annotation of the Desert Woodrat Neotoma lepida.</title>
        <authorList>
            <person name="Campbell M."/>
            <person name="Oakeson K.F."/>
            <person name="Yandell M."/>
            <person name="Halpert J.R."/>
            <person name="Dearing D."/>
        </authorList>
    </citation>
    <scope>NUCLEOTIDE SEQUENCE [LARGE SCALE GENOMIC DNA]</scope>
    <source>
        <strain evidence="1">417</strain>
        <tissue evidence="1">Liver</tissue>
    </source>
</reference>
<dbReference type="Proteomes" id="UP000092124">
    <property type="component" value="Unassembled WGS sequence"/>
</dbReference>
<sequence length="80" mass="9067">MEEWGTGNNATSNIRKERWTCCYRMHAVSTCQWRKPKDCGMEVPQECSQALNGSIPALVTMDPTGREFAMAAAHNTYHFL</sequence>